<gene>
    <name evidence="2" type="ORF">ROJ8625_03745</name>
</gene>
<sequence length="79" mass="8552">MTRYKLASLVAATALVFGASAATATPYESAEIQLRPYVGDVDLSDFNQTEIASLMNVLNSGDSFGDTESVLESLIRQYR</sequence>
<keyword evidence="3" id="KW-1185">Reference proteome</keyword>
<dbReference type="AlphaFoldDB" id="A0A1X7A6E3"/>
<evidence type="ECO:0000313" key="2">
    <source>
        <dbReference type="EMBL" id="SLN71758.1"/>
    </source>
</evidence>
<feature type="chain" id="PRO_5012552873" evidence="1">
    <location>
        <begin position="22"/>
        <end position="79"/>
    </location>
</feature>
<keyword evidence="1" id="KW-0732">Signal</keyword>
<dbReference type="RefSeq" id="WP_085793416.1">
    <property type="nucleotide sequence ID" value="NZ_FWFK01000008.1"/>
</dbReference>
<organism evidence="2 3">
    <name type="scientific">Roseivivax jejudonensis</name>
    <dbReference type="NCBI Taxonomy" id="1529041"/>
    <lineage>
        <taxon>Bacteria</taxon>
        <taxon>Pseudomonadati</taxon>
        <taxon>Pseudomonadota</taxon>
        <taxon>Alphaproteobacteria</taxon>
        <taxon>Rhodobacterales</taxon>
        <taxon>Roseobacteraceae</taxon>
        <taxon>Roseivivax</taxon>
    </lineage>
</organism>
<protein>
    <submittedName>
        <fullName evidence="2">Uncharacterized protein</fullName>
    </submittedName>
</protein>
<dbReference type="Proteomes" id="UP000193570">
    <property type="component" value="Unassembled WGS sequence"/>
</dbReference>
<proteinExistence type="predicted"/>
<name>A0A1X7A6E3_9RHOB</name>
<evidence type="ECO:0000256" key="1">
    <source>
        <dbReference type="SAM" id="SignalP"/>
    </source>
</evidence>
<evidence type="ECO:0000313" key="3">
    <source>
        <dbReference type="Proteomes" id="UP000193570"/>
    </source>
</evidence>
<accession>A0A1X7A6E3</accession>
<feature type="signal peptide" evidence="1">
    <location>
        <begin position="1"/>
        <end position="21"/>
    </location>
</feature>
<dbReference type="EMBL" id="FWFK01000008">
    <property type="protein sequence ID" value="SLN71758.1"/>
    <property type="molecule type" value="Genomic_DNA"/>
</dbReference>
<reference evidence="2 3" key="1">
    <citation type="submission" date="2017-03" db="EMBL/GenBank/DDBJ databases">
        <authorList>
            <person name="Afonso C.L."/>
            <person name="Miller P.J."/>
            <person name="Scott M.A."/>
            <person name="Spackman E."/>
            <person name="Goraichik I."/>
            <person name="Dimitrov K.M."/>
            <person name="Suarez D.L."/>
            <person name="Swayne D.E."/>
        </authorList>
    </citation>
    <scope>NUCLEOTIDE SEQUENCE [LARGE SCALE GENOMIC DNA]</scope>
    <source>
        <strain evidence="2 3">CECT 8625</strain>
    </source>
</reference>